<dbReference type="GeneID" id="110705817"/>
<dbReference type="InterPro" id="IPR009057">
    <property type="entry name" value="Homeodomain-like_sf"/>
</dbReference>
<dbReference type="SMART" id="SM00717">
    <property type="entry name" value="SANT"/>
    <property type="match status" value="2"/>
</dbReference>
<evidence type="ECO:0000259" key="6">
    <source>
        <dbReference type="PROSITE" id="PS51294"/>
    </source>
</evidence>
<proteinExistence type="predicted"/>
<organism evidence="7 8">
    <name type="scientific">Chenopodium quinoa</name>
    <name type="common">Quinoa</name>
    <dbReference type="NCBI Taxonomy" id="63459"/>
    <lineage>
        <taxon>Eukaryota</taxon>
        <taxon>Viridiplantae</taxon>
        <taxon>Streptophyta</taxon>
        <taxon>Embryophyta</taxon>
        <taxon>Tracheophyta</taxon>
        <taxon>Spermatophyta</taxon>
        <taxon>Magnoliopsida</taxon>
        <taxon>eudicotyledons</taxon>
        <taxon>Gunneridae</taxon>
        <taxon>Pentapetalae</taxon>
        <taxon>Caryophyllales</taxon>
        <taxon>Chenopodiaceae</taxon>
        <taxon>Chenopodioideae</taxon>
        <taxon>Atripliceae</taxon>
        <taxon>Chenopodium</taxon>
    </lineage>
</organism>
<reference evidence="7" key="2">
    <citation type="submission" date="2021-03" db="UniProtKB">
        <authorList>
            <consortium name="EnsemblPlants"/>
        </authorList>
    </citation>
    <scope>IDENTIFICATION</scope>
</reference>
<evidence type="ECO:0000256" key="4">
    <source>
        <dbReference type="ARBA" id="ARBA00023242"/>
    </source>
</evidence>
<dbReference type="InterPro" id="IPR006447">
    <property type="entry name" value="Myb_dom_plants"/>
</dbReference>
<keyword evidence="8" id="KW-1185">Reference proteome</keyword>
<sequence>MELPSSSSKYKAWSFEENKLFENCIAMEYVSSDEFDWWTPIANVFFRGTRTPDEIKNHYNQLVFDVNEIENGRFCIPKYKDDKVDNYNNGHDNFIYKKKKIRYTQWSKDEHRLFVIGAMIYGGGDWRSISRMVVKTRSPIQVASHAQKFYDRKKHPKNTKRASIHDITTVDHDTTLDLCQRNLIDLQTFQSYIAKLAEQDQATGEQGRH</sequence>
<dbReference type="PROSITE" id="PS51294">
    <property type="entry name" value="HTH_MYB"/>
    <property type="match status" value="1"/>
</dbReference>
<dbReference type="OrthoDB" id="118550at2759"/>
<feature type="domain" description="HTH myb-type" evidence="6">
    <location>
        <begin position="98"/>
        <end position="154"/>
    </location>
</feature>
<evidence type="ECO:0000313" key="8">
    <source>
        <dbReference type="Proteomes" id="UP000596660"/>
    </source>
</evidence>
<dbReference type="PANTHER" id="PTHR44042">
    <property type="entry name" value="DUPLICATED HOMEODOMAIN-LIKE SUPERFAMILY PROTEIN-RELATED"/>
    <property type="match status" value="1"/>
</dbReference>
<accession>A0A803LB92</accession>
<reference evidence="7" key="1">
    <citation type="journal article" date="2017" name="Nature">
        <title>The genome of Chenopodium quinoa.</title>
        <authorList>
            <person name="Jarvis D.E."/>
            <person name="Ho Y.S."/>
            <person name="Lightfoot D.J."/>
            <person name="Schmoeckel S.M."/>
            <person name="Li B."/>
            <person name="Borm T.J.A."/>
            <person name="Ohyanagi H."/>
            <person name="Mineta K."/>
            <person name="Michell C.T."/>
            <person name="Saber N."/>
            <person name="Kharbatia N.M."/>
            <person name="Rupper R.R."/>
            <person name="Sharp A.R."/>
            <person name="Dally N."/>
            <person name="Boughton B.A."/>
            <person name="Woo Y.H."/>
            <person name="Gao G."/>
            <person name="Schijlen E.G.W.M."/>
            <person name="Guo X."/>
            <person name="Momin A.A."/>
            <person name="Negrao S."/>
            <person name="Al-Babili S."/>
            <person name="Gehring C."/>
            <person name="Roessner U."/>
            <person name="Jung C."/>
            <person name="Murphy K."/>
            <person name="Arold S.T."/>
            <person name="Gojobori T."/>
            <person name="van der Linden C.G."/>
            <person name="van Loo E.N."/>
            <person name="Jellen E.N."/>
            <person name="Maughan P.J."/>
            <person name="Tester M."/>
        </authorList>
    </citation>
    <scope>NUCLEOTIDE SEQUENCE [LARGE SCALE GENOMIC DNA]</scope>
    <source>
        <strain evidence="7">cv. PI 614886</strain>
    </source>
</reference>
<dbReference type="PANTHER" id="PTHR44042:SF67">
    <property type="entry name" value="MYB-LIKE PROTEIN I"/>
    <property type="match status" value="1"/>
</dbReference>
<dbReference type="CDD" id="cd00167">
    <property type="entry name" value="SANT"/>
    <property type="match status" value="2"/>
</dbReference>
<dbReference type="Proteomes" id="UP000596660">
    <property type="component" value="Unplaced"/>
</dbReference>
<dbReference type="AlphaFoldDB" id="A0A803LB92"/>
<dbReference type="InterPro" id="IPR001005">
    <property type="entry name" value="SANT/Myb"/>
</dbReference>
<dbReference type="KEGG" id="cqi:110705817"/>
<dbReference type="Gramene" id="AUR62009131-RA">
    <property type="protein sequence ID" value="AUR62009131-RA:cds"/>
    <property type="gene ID" value="AUR62009131"/>
</dbReference>
<evidence type="ECO:0000256" key="2">
    <source>
        <dbReference type="ARBA" id="ARBA00023015"/>
    </source>
</evidence>
<keyword evidence="3" id="KW-0804">Transcription</keyword>
<dbReference type="PROSITE" id="PS50090">
    <property type="entry name" value="MYB_LIKE"/>
    <property type="match status" value="1"/>
</dbReference>
<feature type="domain" description="Myb-like" evidence="5">
    <location>
        <begin position="98"/>
        <end position="150"/>
    </location>
</feature>
<keyword evidence="2" id="KW-0805">Transcription regulation</keyword>
<dbReference type="EnsemblPlants" id="AUR62009131-RA">
    <property type="protein sequence ID" value="AUR62009131-RA:cds"/>
    <property type="gene ID" value="AUR62009131"/>
</dbReference>
<dbReference type="OMA" id="FENCIAM"/>
<gene>
    <name evidence="7" type="primary">LOC110705817</name>
</gene>
<dbReference type="GO" id="GO:0005634">
    <property type="term" value="C:nucleus"/>
    <property type="evidence" value="ECO:0007669"/>
    <property type="project" value="UniProtKB-SubCell"/>
</dbReference>
<comment type="subcellular location">
    <subcellularLocation>
        <location evidence="1">Nucleus</location>
    </subcellularLocation>
</comment>
<dbReference type="GO" id="GO:0003677">
    <property type="term" value="F:DNA binding"/>
    <property type="evidence" value="ECO:0007669"/>
    <property type="project" value="InterPro"/>
</dbReference>
<dbReference type="Pfam" id="PF00249">
    <property type="entry name" value="Myb_DNA-binding"/>
    <property type="match status" value="1"/>
</dbReference>
<dbReference type="Gene3D" id="1.10.10.60">
    <property type="entry name" value="Homeodomain-like"/>
    <property type="match status" value="2"/>
</dbReference>
<dbReference type="InterPro" id="IPR017930">
    <property type="entry name" value="Myb_dom"/>
</dbReference>
<protein>
    <submittedName>
        <fullName evidence="7">Uncharacterized protein</fullName>
    </submittedName>
</protein>
<dbReference type="SUPFAM" id="SSF46689">
    <property type="entry name" value="Homeodomain-like"/>
    <property type="match status" value="2"/>
</dbReference>
<dbReference type="RefSeq" id="XP_021739442.1">
    <property type="nucleotide sequence ID" value="XM_021883750.1"/>
</dbReference>
<evidence type="ECO:0000259" key="5">
    <source>
        <dbReference type="PROSITE" id="PS50090"/>
    </source>
</evidence>
<dbReference type="NCBIfam" id="TIGR01557">
    <property type="entry name" value="myb_SHAQKYF"/>
    <property type="match status" value="1"/>
</dbReference>
<keyword evidence="4" id="KW-0539">Nucleus</keyword>
<evidence type="ECO:0000256" key="3">
    <source>
        <dbReference type="ARBA" id="ARBA00023163"/>
    </source>
</evidence>
<evidence type="ECO:0000256" key="1">
    <source>
        <dbReference type="ARBA" id="ARBA00004123"/>
    </source>
</evidence>
<evidence type="ECO:0000313" key="7">
    <source>
        <dbReference type="EnsemblPlants" id="AUR62009131-RA:cds"/>
    </source>
</evidence>
<name>A0A803LB92_CHEQI</name>